<feature type="domain" description="PurM-like N-terminal" evidence="9">
    <location>
        <begin position="47"/>
        <end position="158"/>
    </location>
</feature>
<evidence type="ECO:0000313" key="12">
    <source>
        <dbReference type="Proteomes" id="UP000030787"/>
    </source>
</evidence>
<dbReference type="Pfam" id="PF00586">
    <property type="entry name" value="AIRS"/>
    <property type="match status" value="1"/>
</dbReference>
<feature type="domain" description="PurM-like C-terminal" evidence="10">
    <location>
        <begin position="170"/>
        <end position="326"/>
    </location>
</feature>
<dbReference type="InterPro" id="IPR004733">
    <property type="entry name" value="PurM_cligase"/>
</dbReference>
<dbReference type="FunFam" id="3.30.1330.10:FF:000020">
    <property type="entry name" value="Phosphoribosylformylglycinamidine cyclo-ligase"/>
    <property type="match status" value="1"/>
</dbReference>
<evidence type="ECO:0000256" key="5">
    <source>
        <dbReference type="ARBA" id="ARBA00022741"/>
    </source>
</evidence>
<evidence type="ECO:0000256" key="2">
    <source>
        <dbReference type="ARBA" id="ARBA00013047"/>
    </source>
</evidence>
<keyword evidence="7 8" id="KW-0067">ATP-binding</keyword>
<dbReference type="SUPFAM" id="SSF55326">
    <property type="entry name" value="PurM N-terminal domain-like"/>
    <property type="match status" value="1"/>
</dbReference>
<dbReference type="PANTHER" id="PTHR10520:SF12">
    <property type="entry name" value="TRIFUNCTIONAL PURINE BIOSYNTHETIC PROTEIN ADENOSINE-3"/>
    <property type="match status" value="1"/>
</dbReference>
<dbReference type="Gene3D" id="3.30.1330.10">
    <property type="entry name" value="PurM-like, N-terminal domain"/>
    <property type="match status" value="1"/>
</dbReference>
<reference evidence="11 12" key="1">
    <citation type="journal article" date="2014" name="Appl. Environ. Microbiol.">
        <title>Comparative Genome Analysis of 'Candidatus Methanoplasma termitum' Indicates a New Mode of Energy Metabolism in the Seventh Order of Methanogens.</title>
        <authorList>
            <person name="Lang K."/>
            <person name="Schuldes J."/>
            <person name="Klingl A."/>
            <person name="Poehlein A."/>
            <person name="Daniel R."/>
            <person name="Brune A."/>
        </authorList>
    </citation>
    <scope>NUCLEOTIDE SEQUENCE [LARGE SCALE GENOMIC DNA]</scope>
    <source>
        <strain evidence="12">Mpt1</strain>
    </source>
</reference>
<dbReference type="AlphaFoldDB" id="A0A0A7LID9"/>
<dbReference type="UniPathway" id="UPA00074">
    <property type="reaction ID" value="UER00129"/>
</dbReference>
<dbReference type="GO" id="GO:0005829">
    <property type="term" value="C:cytosol"/>
    <property type="evidence" value="ECO:0007669"/>
    <property type="project" value="TreeGrafter"/>
</dbReference>
<dbReference type="PANTHER" id="PTHR10520">
    <property type="entry name" value="TRIFUNCTIONAL PURINE BIOSYNTHETIC PROTEIN ADENOSINE-3-RELATED"/>
    <property type="match status" value="1"/>
</dbReference>
<dbReference type="EMBL" id="CP010070">
    <property type="protein sequence ID" value="AIZ57271.1"/>
    <property type="molecule type" value="Genomic_DNA"/>
</dbReference>
<sequence length="339" mass="37106">MPKGWTYSQAGVNIDDKSRAISSLVKELKFRREGIGQMVRIPNLFASLIDFGDKYLTLATDGVGTKLMIAKELNIWNTVGIDCIAMNVNDTICVNAEPMSFVDYIAIDHPDDAVTKEIGIGLQKGAEMSNMEIVGGEIAVLPEIVNCLDLSGTCLGFVEKGKEITGEKCEDGDVIISLRSSGMHSNGYTLARKVLESSNVSLNDKVKGLSKKIGLELLTPTEIYVKQVLEITGNHEIHGLVDITGGGLKNIYRMRKGLKYIISDPVKPAPIFGIIQDLGGIEEREMYKTFNMSMGFTIIAPESDAEDIVKRYKNADIVGRVEKGNGVLLEPGNLFYDSY</sequence>
<evidence type="ECO:0000256" key="3">
    <source>
        <dbReference type="ARBA" id="ARBA00022490"/>
    </source>
</evidence>
<evidence type="ECO:0000313" key="11">
    <source>
        <dbReference type="EMBL" id="AIZ57271.1"/>
    </source>
</evidence>
<dbReference type="GO" id="GO:0004641">
    <property type="term" value="F:phosphoribosylformylglycinamidine cyclo-ligase activity"/>
    <property type="evidence" value="ECO:0007669"/>
    <property type="project" value="UniProtKB-UniRule"/>
</dbReference>
<dbReference type="GO" id="GO:0006189">
    <property type="term" value="P:'de novo' IMP biosynthetic process"/>
    <property type="evidence" value="ECO:0007669"/>
    <property type="project" value="UniProtKB-UniRule"/>
</dbReference>
<dbReference type="InterPro" id="IPR010918">
    <property type="entry name" value="PurM-like_C_dom"/>
</dbReference>
<evidence type="ECO:0000256" key="4">
    <source>
        <dbReference type="ARBA" id="ARBA00022598"/>
    </source>
</evidence>
<proteinExistence type="inferred from homology"/>
<keyword evidence="4 8" id="KW-0436">Ligase</keyword>
<protein>
    <recommendedName>
        <fullName evidence="2 8">Phosphoribosylformylglycinamidine cyclo-ligase</fullName>
        <ecNumber evidence="2 8">6.3.3.1</ecNumber>
    </recommendedName>
    <alternativeName>
        <fullName evidence="8">AIR synthase</fullName>
    </alternativeName>
    <alternativeName>
        <fullName evidence="8">AIRS</fullName>
    </alternativeName>
    <alternativeName>
        <fullName evidence="8">Phosphoribosyl-aminoimidazole synthetase</fullName>
    </alternativeName>
</protein>
<evidence type="ECO:0000256" key="1">
    <source>
        <dbReference type="ARBA" id="ARBA00004686"/>
    </source>
</evidence>
<dbReference type="HAMAP" id="MF_00741">
    <property type="entry name" value="AIRS"/>
    <property type="match status" value="1"/>
</dbReference>
<comment type="catalytic activity">
    <reaction evidence="8">
        <text>2-formamido-N(1)-(5-O-phospho-beta-D-ribosyl)acetamidine + ATP = 5-amino-1-(5-phospho-beta-D-ribosyl)imidazole + ADP + phosphate + H(+)</text>
        <dbReference type="Rhea" id="RHEA:23032"/>
        <dbReference type="ChEBI" id="CHEBI:15378"/>
        <dbReference type="ChEBI" id="CHEBI:30616"/>
        <dbReference type="ChEBI" id="CHEBI:43474"/>
        <dbReference type="ChEBI" id="CHEBI:137981"/>
        <dbReference type="ChEBI" id="CHEBI:147287"/>
        <dbReference type="ChEBI" id="CHEBI:456216"/>
        <dbReference type="EC" id="6.3.3.1"/>
    </reaction>
</comment>
<dbReference type="SUPFAM" id="SSF56042">
    <property type="entry name" value="PurM C-terminal domain-like"/>
    <property type="match status" value="1"/>
</dbReference>
<dbReference type="Gene3D" id="3.90.650.10">
    <property type="entry name" value="PurM-like C-terminal domain"/>
    <property type="match status" value="1"/>
</dbReference>
<evidence type="ECO:0000256" key="8">
    <source>
        <dbReference type="HAMAP-Rule" id="MF_00741"/>
    </source>
</evidence>
<keyword evidence="3 8" id="KW-0963">Cytoplasm</keyword>
<evidence type="ECO:0000259" key="10">
    <source>
        <dbReference type="Pfam" id="PF02769"/>
    </source>
</evidence>
<gene>
    <name evidence="8 11" type="primary">purM</name>
    <name evidence="11" type="ORF">Mpt1_c14130</name>
</gene>
<evidence type="ECO:0000256" key="6">
    <source>
        <dbReference type="ARBA" id="ARBA00022755"/>
    </source>
</evidence>
<comment type="subcellular location">
    <subcellularLocation>
        <location evidence="8">Cytoplasm</location>
    </subcellularLocation>
</comment>
<dbReference type="RefSeq" id="WP_048113434.1">
    <property type="nucleotide sequence ID" value="NZ_CP010070.1"/>
</dbReference>
<dbReference type="GeneID" id="24819071"/>
<comment type="similarity">
    <text evidence="8">Belongs to the AIR synthase family.</text>
</comment>
<dbReference type="NCBIfam" id="TIGR00878">
    <property type="entry name" value="purM"/>
    <property type="match status" value="1"/>
</dbReference>
<dbReference type="GO" id="GO:0004637">
    <property type="term" value="F:phosphoribosylamine-glycine ligase activity"/>
    <property type="evidence" value="ECO:0007669"/>
    <property type="project" value="TreeGrafter"/>
</dbReference>
<dbReference type="CDD" id="cd02196">
    <property type="entry name" value="PurM"/>
    <property type="match status" value="1"/>
</dbReference>
<dbReference type="HOGENOM" id="CLU_047116_0_0_2"/>
<name>A0A0A7LID9_9ARCH</name>
<evidence type="ECO:0000259" key="9">
    <source>
        <dbReference type="Pfam" id="PF00586"/>
    </source>
</evidence>
<dbReference type="InterPro" id="IPR016188">
    <property type="entry name" value="PurM-like_N"/>
</dbReference>
<keyword evidence="6 8" id="KW-0658">Purine biosynthesis</keyword>
<dbReference type="InterPro" id="IPR036676">
    <property type="entry name" value="PurM-like_C_sf"/>
</dbReference>
<dbReference type="Pfam" id="PF02769">
    <property type="entry name" value="AIRS_C"/>
    <property type="match status" value="1"/>
</dbReference>
<dbReference type="GO" id="GO:0046084">
    <property type="term" value="P:adenine biosynthetic process"/>
    <property type="evidence" value="ECO:0007669"/>
    <property type="project" value="TreeGrafter"/>
</dbReference>
<comment type="pathway">
    <text evidence="1 8">Purine metabolism; IMP biosynthesis via de novo pathway; 5-amino-1-(5-phospho-D-ribosyl)imidazole from N(2)-formyl-N(1)-(5-phospho-D-ribosyl)glycinamide: step 2/2.</text>
</comment>
<keyword evidence="12" id="KW-1185">Reference proteome</keyword>
<organism evidence="11 12">
    <name type="scientific">Candidatus Methanoplasma termitum</name>
    <dbReference type="NCBI Taxonomy" id="1577791"/>
    <lineage>
        <taxon>Archaea</taxon>
        <taxon>Methanobacteriati</taxon>
        <taxon>Thermoplasmatota</taxon>
        <taxon>Thermoplasmata</taxon>
        <taxon>Methanomassiliicoccales</taxon>
        <taxon>Methanomassiliicoccaceae</taxon>
        <taxon>Candidatus Methanoplasma</taxon>
    </lineage>
</organism>
<dbReference type="KEGG" id="mear:Mpt1_c14130"/>
<evidence type="ECO:0000256" key="7">
    <source>
        <dbReference type="ARBA" id="ARBA00022840"/>
    </source>
</evidence>
<dbReference type="InterPro" id="IPR036921">
    <property type="entry name" value="PurM-like_N_sf"/>
</dbReference>
<dbReference type="Proteomes" id="UP000030787">
    <property type="component" value="Chromosome"/>
</dbReference>
<dbReference type="GO" id="GO:0005524">
    <property type="term" value="F:ATP binding"/>
    <property type="evidence" value="ECO:0007669"/>
    <property type="project" value="UniProtKB-KW"/>
</dbReference>
<keyword evidence="5 8" id="KW-0547">Nucleotide-binding</keyword>
<accession>A0A0A7LID9</accession>
<dbReference type="OrthoDB" id="6605at2157"/>
<dbReference type="EC" id="6.3.3.1" evidence="2 8"/>
<dbReference type="STRING" id="1577791.Mpt1_c14130"/>